<dbReference type="Proteomes" id="UP000008022">
    <property type="component" value="Unassembled WGS sequence"/>
</dbReference>
<dbReference type="HOGENOM" id="CLU_1216455_0_0_1"/>
<dbReference type="SUPFAM" id="SSF51197">
    <property type="entry name" value="Clavaminate synthase-like"/>
    <property type="match status" value="1"/>
</dbReference>
<feature type="compositionally biased region" description="Basic residues" evidence="1">
    <location>
        <begin position="161"/>
        <end position="171"/>
    </location>
</feature>
<dbReference type="PANTHER" id="PTHR12480">
    <property type="entry name" value="ARGININE DEMETHYLASE AND LYSYL-HYDROXYLASE JMJD"/>
    <property type="match status" value="1"/>
</dbReference>
<dbReference type="GO" id="GO:0016706">
    <property type="term" value="F:2-oxoglutarate-dependent dioxygenase activity"/>
    <property type="evidence" value="ECO:0007669"/>
    <property type="project" value="TreeGrafter"/>
</dbReference>
<evidence type="ECO:0000256" key="1">
    <source>
        <dbReference type="SAM" id="MobiDB-lite"/>
    </source>
</evidence>
<keyword evidence="3" id="KW-1185">Reference proteome</keyword>
<dbReference type="STRING" id="4529.A0A0E0MXT7"/>
<sequence>MAGGSCGGGSRVKVVGQVERVDGATLSYAEFVDRFMRPNLPVVLTGLTSSWRSCHDWTLAAAADRRAPDLDFLARSFPSPLVQVADCSSREFSDQKRLEMSMREFVDHWAASSSNGDSDGSLLYLKDWHFVKEYPGYVAYTTPTFFADDWLNIVSPSHGRLRRRRRPRHHPSPPPSCSAVGKAVRSQGPRRRGFAHLALGRLGELFGAVAVVLGRLGELFGAVAVVTV</sequence>
<dbReference type="PANTHER" id="PTHR12480:SF6">
    <property type="entry name" value="2-OXOGLUTARATE AND IRON-DEPENDENT OXYGENASE JMJD4"/>
    <property type="match status" value="1"/>
</dbReference>
<dbReference type="GO" id="GO:0045905">
    <property type="term" value="P:positive regulation of translational termination"/>
    <property type="evidence" value="ECO:0007669"/>
    <property type="project" value="TreeGrafter"/>
</dbReference>
<feature type="region of interest" description="Disordered" evidence="1">
    <location>
        <begin position="161"/>
        <end position="188"/>
    </location>
</feature>
<dbReference type="eggNOG" id="KOG2131">
    <property type="taxonomic scope" value="Eukaryota"/>
</dbReference>
<dbReference type="AlphaFoldDB" id="A0A0E0MXT7"/>
<evidence type="ECO:0000313" key="3">
    <source>
        <dbReference type="Proteomes" id="UP000008022"/>
    </source>
</evidence>
<dbReference type="GO" id="GO:0005634">
    <property type="term" value="C:nucleus"/>
    <property type="evidence" value="ECO:0007669"/>
    <property type="project" value="TreeGrafter"/>
</dbReference>
<reference evidence="2" key="2">
    <citation type="submission" date="2015-06" db="UniProtKB">
        <authorList>
            <consortium name="EnsemblPlants"/>
        </authorList>
    </citation>
    <scope>IDENTIFICATION</scope>
</reference>
<proteinExistence type="predicted"/>
<evidence type="ECO:0000313" key="2">
    <source>
        <dbReference type="EnsemblPlants" id="ORUFI01G21330.1"/>
    </source>
</evidence>
<dbReference type="EnsemblPlants" id="ORUFI01G21330.1">
    <property type="protein sequence ID" value="ORUFI01G21330.1"/>
    <property type="gene ID" value="ORUFI01G21330"/>
</dbReference>
<dbReference type="GO" id="GO:0043565">
    <property type="term" value="F:sequence-specific DNA binding"/>
    <property type="evidence" value="ECO:0007669"/>
    <property type="project" value="TreeGrafter"/>
</dbReference>
<dbReference type="Gramene" id="ORUFI01G21330.1">
    <property type="protein sequence ID" value="ORUFI01G21330.1"/>
    <property type="gene ID" value="ORUFI01G21330"/>
</dbReference>
<dbReference type="Gene3D" id="2.60.120.650">
    <property type="entry name" value="Cupin"/>
    <property type="match status" value="1"/>
</dbReference>
<evidence type="ECO:0008006" key="4">
    <source>
        <dbReference type="Google" id="ProtNLM"/>
    </source>
</evidence>
<name>A0A0E0MXT7_ORYRU</name>
<accession>A0A0E0MXT7</accession>
<reference evidence="3" key="1">
    <citation type="submission" date="2013-06" db="EMBL/GenBank/DDBJ databases">
        <authorList>
            <person name="Zhao Q."/>
        </authorList>
    </citation>
    <scope>NUCLEOTIDE SEQUENCE</scope>
    <source>
        <strain evidence="3">cv. W1943</strain>
    </source>
</reference>
<dbReference type="InterPro" id="IPR050910">
    <property type="entry name" value="JMJD6_ArgDemeth/LysHydrox"/>
</dbReference>
<protein>
    <recommendedName>
        <fullName evidence="4">Cupin-like domain-containing protein</fullName>
    </recommendedName>
</protein>
<dbReference type="GO" id="GO:0005737">
    <property type="term" value="C:cytoplasm"/>
    <property type="evidence" value="ECO:0007669"/>
    <property type="project" value="TreeGrafter"/>
</dbReference>
<organism evidence="2 3">
    <name type="scientific">Oryza rufipogon</name>
    <name type="common">Brownbeard rice</name>
    <name type="synonym">Asian wild rice</name>
    <dbReference type="NCBI Taxonomy" id="4529"/>
    <lineage>
        <taxon>Eukaryota</taxon>
        <taxon>Viridiplantae</taxon>
        <taxon>Streptophyta</taxon>
        <taxon>Embryophyta</taxon>
        <taxon>Tracheophyta</taxon>
        <taxon>Spermatophyta</taxon>
        <taxon>Magnoliopsida</taxon>
        <taxon>Liliopsida</taxon>
        <taxon>Poales</taxon>
        <taxon>Poaceae</taxon>
        <taxon>BOP clade</taxon>
        <taxon>Oryzoideae</taxon>
        <taxon>Oryzeae</taxon>
        <taxon>Oryzinae</taxon>
        <taxon>Oryza</taxon>
    </lineage>
</organism>